<proteinExistence type="inferred from homology"/>
<evidence type="ECO:0000256" key="1">
    <source>
        <dbReference type="ARBA" id="ARBA00010955"/>
    </source>
</evidence>
<dbReference type="EMBL" id="JABFDY010000017">
    <property type="protein sequence ID" value="KAF7694828.1"/>
    <property type="molecule type" value="Genomic_DNA"/>
</dbReference>
<feature type="region of interest" description="Disordered" evidence="3">
    <location>
        <begin position="513"/>
        <end position="587"/>
    </location>
</feature>
<dbReference type="SUPFAM" id="SSF50729">
    <property type="entry name" value="PH domain-like"/>
    <property type="match status" value="2"/>
</dbReference>
<accession>A0A8T0ARA4</accession>
<dbReference type="InterPro" id="IPR050996">
    <property type="entry name" value="Docking_Protein_DOK"/>
</dbReference>
<feature type="region of interest" description="Disordered" evidence="3">
    <location>
        <begin position="437"/>
        <end position="479"/>
    </location>
</feature>
<dbReference type="InterPro" id="IPR011993">
    <property type="entry name" value="PH-like_dom_sf"/>
</dbReference>
<dbReference type="PANTHER" id="PTHR21258:SF14">
    <property type="entry name" value="DOCKING PROTEIN 2"/>
    <property type="match status" value="1"/>
</dbReference>
<evidence type="ECO:0000259" key="4">
    <source>
        <dbReference type="PROSITE" id="PS51064"/>
    </source>
</evidence>
<feature type="domain" description="IRS-type PTB" evidence="4">
    <location>
        <begin position="172"/>
        <end position="276"/>
    </location>
</feature>
<dbReference type="OrthoDB" id="6020914at2759"/>
<feature type="compositionally biased region" description="Basic and acidic residues" evidence="3">
    <location>
        <begin position="546"/>
        <end position="563"/>
    </location>
</feature>
<feature type="compositionally biased region" description="Basic and acidic residues" evidence="3">
    <location>
        <begin position="443"/>
        <end position="452"/>
    </location>
</feature>
<evidence type="ECO:0000256" key="2">
    <source>
        <dbReference type="ARBA" id="ARBA00022553"/>
    </source>
</evidence>
<keyword evidence="2" id="KW-0597">Phosphoprotein</keyword>
<dbReference type="Pfam" id="PF00169">
    <property type="entry name" value="PH"/>
    <property type="match status" value="1"/>
</dbReference>
<feature type="compositionally biased region" description="Pro residues" evidence="3">
    <location>
        <begin position="288"/>
        <end position="297"/>
    </location>
</feature>
<dbReference type="InterPro" id="IPR002404">
    <property type="entry name" value="IRS_PTB"/>
</dbReference>
<evidence type="ECO:0000313" key="5">
    <source>
        <dbReference type="EMBL" id="KAF7694828.1"/>
    </source>
</evidence>
<dbReference type="AlphaFoldDB" id="A0A8T0ARA4"/>
<feature type="region of interest" description="Disordered" evidence="3">
    <location>
        <begin position="378"/>
        <end position="406"/>
    </location>
</feature>
<feature type="compositionally biased region" description="Basic and acidic residues" evidence="3">
    <location>
        <begin position="378"/>
        <end position="395"/>
    </location>
</feature>
<dbReference type="InterPro" id="IPR001849">
    <property type="entry name" value="PH_domain"/>
</dbReference>
<gene>
    <name evidence="5" type="ORF">HF521_006551</name>
</gene>
<feature type="region of interest" description="Disordered" evidence="3">
    <location>
        <begin position="272"/>
        <end position="302"/>
    </location>
</feature>
<feature type="compositionally biased region" description="Polar residues" evidence="3">
    <location>
        <begin position="396"/>
        <end position="406"/>
    </location>
</feature>
<comment type="similarity">
    <text evidence="1">Belongs to the DOK family. Type A subfamily.</text>
</comment>
<keyword evidence="6" id="KW-1185">Reference proteome</keyword>
<dbReference type="Proteomes" id="UP000606274">
    <property type="component" value="Unassembled WGS sequence"/>
</dbReference>
<comment type="caution">
    <text evidence="5">The sequence shown here is derived from an EMBL/GenBank/DDBJ whole genome shotgun (WGS) entry which is preliminary data.</text>
</comment>
<dbReference type="SMART" id="SM00233">
    <property type="entry name" value="PH"/>
    <property type="match status" value="1"/>
</dbReference>
<dbReference type="Gene3D" id="2.30.29.30">
    <property type="entry name" value="Pleckstrin-homology domain (PH domain)/Phosphotyrosine-binding domain (PTB)"/>
    <property type="match status" value="2"/>
</dbReference>
<dbReference type="GO" id="GO:0007265">
    <property type="term" value="P:Ras protein signal transduction"/>
    <property type="evidence" value="ECO:0007669"/>
    <property type="project" value="TreeGrafter"/>
</dbReference>
<evidence type="ECO:0000256" key="3">
    <source>
        <dbReference type="SAM" id="MobiDB-lite"/>
    </source>
</evidence>
<protein>
    <recommendedName>
        <fullName evidence="4">IRS-type PTB domain-containing protein</fullName>
    </recommendedName>
</protein>
<dbReference type="PANTHER" id="PTHR21258">
    <property type="entry name" value="DOCKING PROTEIN RELATED"/>
    <property type="match status" value="1"/>
</dbReference>
<name>A0A8T0ARA4_SILME</name>
<organism evidence="5 6">
    <name type="scientific">Silurus meridionalis</name>
    <name type="common">Southern catfish</name>
    <name type="synonym">Silurus soldatovi meridionalis</name>
    <dbReference type="NCBI Taxonomy" id="175797"/>
    <lineage>
        <taxon>Eukaryota</taxon>
        <taxon>Metazoa</taxon>
        <taxon>Chordata</taxon>
        <taxon>Craniata</taxon>
        <taxon>Vertebrata</taxon>
        <taxon>Euteleostomi</taxon>
        <taxon>Actinopterygii</taxon>
        <taxon>Neopterygii</taxon>
        <taxon>Teleostei</taxon>
        <taxon>Ostariophysi</taxon>
        <taxon>Siluriformes</taxon>
        <taxon>Siluridae</taxon>
        <taxon>Silurus</taxon>
    </lineage>
</organism>
<dbReference type="SMART" id="SM00310">
    <property type="entry name" value="PTBI"/>
    <property type="match status" value="1"/>
</dbReference>
<dbReference type="GO" id="GO:0007169">
    <property type="term" value="P:cell surface receptor protein tyrosine kinase signaling pathway"/>
    <property type="evidence" value="ECO:0007669"/>
    <property type="project" value="TreeGrafter"/>
</dbReference>
<reference evidence="5" key="1">
    <citation type="submission" date="2020-08" db="EMBL/GenBank/DDBJ databases">
        <title>Chromosome-level assembly of Southern catfish (Silurus meridionalis) provides insights into visual adaptation to the nocturnal and benthic lifestyles.</title>
        <authorList>
            <person name="Zhang Y."/>
            <person name="Wang D."/>
            <person name="Peng Z."/>
        </authorList>
    </citation>
    <scope>NUCLEOTIDE SEQUENCE</scope>
    <source>
        <strain evidence="5">SWU-2019-XX</strain>
        <tissue evidence="5">Muscle</tissue>
    </source>
</reference>
<dbReference type="Pfam" id="PF02174">
    <property type="entry name" value="IRS"/>
    <property type="match status" value="1"/>
</dbReference>
<dbReference type="GO" id="GO:0043410">
    <property type="term" value="P:positive regulation of MAPK cascade"/>
    <property type="evidence" value="ECO:0007669"/>
    <property type="project" value="TreeGrafter"/>
</dbReference>
<dbReference type="InterPro" id="IPR037751">
    <property type="entry name" value="Dok1/2/3_PTB"/>
</dbReference>
<dbReference type="GO" id="GO:0005737">
    <property type="term" value="C:cytoplasm"/>
    <property type="evidence" value="ECO:0007669"/>
    <property type="project" value="TreeGrafter"/>
</dbReference>
<dbReference type="SMART" id="SM01244">
    <property type="entry name" value="IRS"/>
    <property type="match status" value="1"/>
</dbReference>
<evidence type="ECO:0000313" key="6">
    <source>
        <dbReference type="Proteomes" id="UP000606274"/>
    </source>
</evidence>
<sequence length="587" mass="66927">MNEAVIQSCFKEENMEEDIRKKGMLYLQQKGFGKKWRKVWSILYCESTCSISRLEFFDCKDGGSGTLEKSKCKQDTKKIIRLSNCIRVSDAADVDGCPKDCKAFLVETTEKTFIFAVEMVEVEDWMQKLCEIAFPMNWSERGATKRSSLPQDPDDVSMTDNSLYCGKETHTALRDFKVIIRRTDAAERCGLKGQYLLRTDFDSLLLKEPKTGEVYFSWPYRYLRRFGRDKTTFSFEAGRRCDSGEGNFEFDTKQGNFIFQYVESAINLQRASFSQQQPSGGIRDREPLPTPQPPKIAPPTEDNTVYSMLNDTAVKDKPKQSSPLRIRLEMPTDKHLTGVKSLNIETRPLPRKNQVKNFRSCPLANTEDQAYSRVAAPHPDKEISDRAEQDQEQHQTLRTCSSSPDSDYSLPFDSIAKNVMRDFLSSSLLPPAPMVVEPGLSNESRERNEKSAEPLYDSIDESAIRSFPPKPQRHSSKYSTVEHIYDEPEGCATTPRPPTALYDDPEEVRNNAWKTMGAASDPSGHEFPYNAHVDDYAVPKPPRRARISEQEKERGEKSRKQNVSEEDEDASPYDNVMLKIKTSSLNE</sequence>
<dbReference type="PROSITE" id="PS51064">
    <property type="entry name" value="IRS_PTB"/>
    <property type="match status" value="1"/>
</dbReference>
<dbReference type="CDD" id="cd01203">
    <property type="entry name" value="PTB_DOK1_DOK2_DOK3"/>
    <property type="match status" value="1"/>
</dbReference>